<gene>
    <name evidence="1" type="ORF">SAMN05216258_10815</name>
</gene>
<accession>A0A1I3JIL5</accession>
<dbReference type="AlphaFoldDB" id="A0A1I3JIL5"/>
<reference evidence="1 2" key="1">
    <citation type="submission" date="2016-10" db="EMBL/GenBank/DDBJ databases">
        <authorList>
            <person name="de Groot N.N."/>
        </authorList>
    </citation>
    <scope>NUCLEOTIDE SEQUENCE [LARGE SCALE GENOMIC DNA]</scope>
    <source>
        <strain evidence="1 2">CGMCC 1.11030</strain>
    </source>
</reference>
<dbReference type="RefSeq" id="WP_092861578.1">
    <property type="nucleotide sequence ID" value="NZ_FOQH01000008.1"/>
</dbReference>
<evidence type="ECO:0000313" key="2">
    <source>
        <dbReference type="Proteomes" id="UP000199377"/>
    </source>
</evidence>
<dbReference type="EMBL" id="FOQH01000008">
    <property type="protein sequence ID" value="SFI59828.1"/>
    <property type="molecule type" value="Genomic_DNA"/>
</dbReference>
<evidence type="ECO:0000313" key="1">
    <source>
        <dbReference type="EMBL" id="SFI59828.1"/>
    </source>
</evidence>
<organism evidence="1 2">
    <name type="scientific">Albimonas pacifica</name>
    <dbReference type="NCBI Taxonomy" id="1114924"/>
    <lineage>
        <taxon>Bacteria</taxon>
        <taxon>Pseudomonadati</taxon>
        <taxon>Pseudomonadota</taxon>
        <taxon>Alphaproteobacteria</taxon>
        <taxon>Rhodobacterales</taxon>
        <taxon>Paracoccaceae</taxon>
        <taxon>Albimonas</taxon>
    </lineage>
</organism>
<name>A0A1I3JIL5_9RHOB</name>
<sequence>MAEQERRLTLYRRGEARLQKLARIIERELPKGMVFVLHIGTPNPEGGVGYGGYVSNGDRAQMIAAIREAADTLEARGDVPPGAPIPAGRA</sequence>
<protein>
    <submittedName>
        <fullName evidence="1">Uncharacterized protein</fullName>
    </submittedName>
</protein>
<dbReference type="Proteomes" id="UP000199377">
    <property type="component" value="Unassembled WGS sequence"/>
</dbReference>
<keyword evidence="2" id="KW-1185">Reference proteome</keyword>
<proteinExistence type="predicted"/>
<dbReference type="STRING" id="1114924.SAMN05216258_10815"/>